<proteinExistence type="predicted"/>
<keyword evidence="2" id="KW-0812">Transmembrane</keyword>
<keyword evidence="4" id="KW-1185">Reference proteome</keyword>
<keyword evidence="2" id="KW-0472">Membrane</keyword>
<feature type="region of interest" description="Disordered" evidence="1">
    <location>
        <begin position="64"/>
        <end position="119"/>
    </location>
</feature>
<evidence type="ECO:0000313" key="3">
    <source>
        <dbReference type="EMBL" id="KAL0577236.1"/>
    </source>
</evidence>
<protein>
    <submittedName>
        <fullName evidence="3">Uncharacterized protein</fullName>
    </submittedName>
</protein>
<feature type="compositionally biased region" description="Polar residues" evidence="1">
    <location>
        <begin position="148"/>
        <end position="169"/>
    </location>
</feature>
<feature type="region of interest" description="Disordered" evidence="1">
    <location>
        <begin position="140"/>
        <end position="215"/>
    </location>
</feature>
<keyword evidence="2" id="KW-1133">Transmembrane helix</keyword>
<gene>
    <name evidence="3" type="ORF">V5O48_004755</name>
</gene>
<organism evidence="3 4">
    <name type="scientific">Marasmius crinis-equi</name>
    <dbReference type="NCBI Taxonomy" id="585013"/>
    <lineage>
        <taxon>Eukaryota</taxon>
        <taxon>Fungi</taxon>
        <taxon>Dikarya</taxon>
        <taxon>Basidiomycota</taxon>
        <taxon>Agaricomycotina</taxon>
        <taxon>Agaricomycetes</taxon>
        <taxon>Agaricomycetidae</taxon>
        <taxon>Agaricales</taxon>
        <taxon>Marasmiineae</taxon>
        <taxon>Marasmiaceae</taxon>
        <taxon>Marasmius</taxon>
    </lineage>
</organism>
<feature type="transmembrane region" description="Helical" evidence="2">
    <location>
        <begin position="7"/>
        <end position="31"/>
    </location>
</feature>
<comment type="caution">
    <text evidence="3">The sequence shown here is derived from an EMBL/GenBank/DDBJ whole genome shotgun (WGS) entry which is preliminary data.</text>
</comment>
<sequence>MDKKHKTAVALINFMAAASQGLSTFALWYSFRVHMDEVANLNIRRSPSPSEKRDIDLPMVSKLKRDDSILGSRRNTPGPALSPITPTSTGGDPFAHHGRPTPFMEQNPSDTRVSEKAAISRSYEQYPPLEGAEQLQAEPWTPQPDTMEFSNASYPTFTSTPTHSNQDLTGSVSGTGSSKGKGKEKYDEPDLELQSRTSKSIRKLPPVPGAVVVNH</sequence>
<accession>A0ABR3FPG0</accession>
<reference evidence="3 4" key="1">
    <citation type="submission" date="2024-02" db="EMBL/GenBank/DDBJ databases">
        <title>A draft genome for the cacao thread blight pathogen Marasmius crinis-equi.</title>
        <authorList>
            <person name="Cohen S.P."/>
            <person name="Baruah I.K."/>
            <person name="Amoako-Attah I."/>
            <person name="Bukari Y."/>
            <person name="Meinhardt L.W."/>
            <person name="Bailey B.A."/>
        </authorList>
    </citation>
    <scope>NUCLEOTIDE SEQUENCE [LARGE SCALE GENOMIC DNA]</scope>
    <source>
        <strain evidence="3 4">GH-76</strain>
    </source>
</reference>
<evidence type="ECO:0000256" key="1">
    <source>
        <dbReference type="SAM" id="MobiDB-lite"/>
    </source>
</evidence>
<evidence type="ECO:0000256" key="2">
    <source>
        <dbReference type="SAM" id="Phobius"/>
    </source>
</evidence>
<evidence type="ECO:0000313" key="4">
    <source>
        <dbReference type="Proteomes" id="UP001465976"/>
    </source>
</evidence>
<dbReference type="EMBL" id="JBAHYK010000170">
    <property type="protein sequence ID" value="KAL0577236.1"/>
    <property type="molecule type" value="Genomic_DNA"/>
</dbReference>
<dbReference type="Proteomes" id="UP001465976">
    <property type="component" value="Unassembled WGS sequence"/>
</dbReference>
<name>A0ABR3FPG0_9AGAR</name>